<dbReference type="SUPFAM" id="SSF57783">
    <property type="entry name" value="Zinc beta-ribbon"/>
    <property type="match status" value="1"/>
</dbReference>
<dbReference type="Gene3D" id="3.40.1360.10">
    <property type="match status" value="1"/>
</dbReference>
<dbReference type="Gene3D" id="3.40.50.300">
    <property type="entry name" value="P-loop containing nucleotide triphosphate hydrolases"/>
    <property type="match status" value="1"/>
</dbReference>
<dbReference type="SUPFAM" id="SSF52540">
    <property type="entry name" value="P-loop containing nucleoside triphosphate hydrolases"/>
    <property type="match status" value="1"/>
</dbReference>
<evidence type="ECO:0000256" key="1">
    <source>
        <dbReference type="SAM" id="MobiDB-lite"/>
    </source>
</evidence>
<dbReference type="OrthoDB" id="1496333at2"/>
<dbReference type="GO" id="GO:0008270">
    <property type="term" value="F:zinc ion binding"/>
    <property type="evidence" value="ECO:0007669"/>
    <property type="project" value="InterPro"/>
</dbReference>
<name>A0A4Z1RBQ9_9HYPH</name>
<feature type="region of interest" description="Disordered" evidence="1">
    <location>
        <begin position="1"/>
        <end position="36"/>
    </location>
</feature>
<evidence type="ECO:0000313" key="2">
    <source>
        <dbReference type="EMBL" id="UYZ08591.1"/>
    </source>
</evidence>
<feature type="region of interest" description="Disordered" evidence="1">
    <location>
        <begin position="161"/>
        <end position="182"/>
    </location>
</feature>
<protein>
    <submittedName>
        <fullName evidence="2">AAA family ATPase</fullName>
    </submittedName>
</protein>
<dbReference type="InterPro" id="IPR036977">
    <property type="entry name" value="DNA_primase_Znf_CHC2"/>
</dbReference>
<gene>
    <name evidence="2" type="ORF">CFBP5507_06200</name>
</gene>
<dbReference type="SUPFAM" id="SSF56731">
    <property type="entry name" value="DNA primase core"/>
    <property type="match status" value="1"/>
</dbReference>
<dbReference type="RefSeq" id="WP_137410369.1">
    <property type="nucleotide sequence ID" value="NZ_CP109968.1"/>
</dbReference>
<proteinExistence type="predicted"/>
<feature type="region of interest" description="Disordered" evidence="1">
    <location>
        <begin position="91"/>
        <end position="120"/>
    </location>
</feature>
<dbReference type="Proteomes" id="UP000298735">
    <property type="component" value="Chromosome Circular"/>
</dbReference>
<dbReference type="Gene3D" id="3.90.580.10">
    <property type="entry name" value="Zinc finger, CHC2-type domain"/>
    <property type="match status" value="1"/>
</dbReference>
<feature type="compositionally biased region" description="Basic and acidic residues" evidence="1">
    <location>
        <begin position="161"/>
        <end position="176"/>
    </location>
</feature>
<feature type="region of interest" description="Disordered" evidence="1">
    <location>
        <begin position="703"/>
        <end position="748"/>
    </location>
</feature>
<accession>A0A4Z1RBQ9</accession>
<dbReference type="AlphaFoldDB" id="A0A4Z1RBQ9"/>
<feature type="compositionally biased region" description="Basic and acidic residues" evidence="1">
    <location>
        <begin position="714"/>
        <end position="724"/>
    </location>
</feature>
<dbReference type="CDD" id="cd01029">
    <property type="entry name" value="TOPRIM_primases"/>
    <property type="match status" value="1"/>
</dbReference>
<feature type="compositionally biased region" description="Basic and acidic residues" evidence="1">
    <location>
        <begin position="1"/>
        <end position="12"/>
    </location>
</feature>
<sequence>MPSNDSRSDQFARHAAAVGRELFGEPNKQLSSADELRFGSHGSLSIDLKKGTFFDHSEGKGGGVLALIERETGRSNGEAVEWLRDRGFDIEDRNDGYRGGAQPGSNRNAGPRLDRHGNWLPNRVPDHGELTKSYDYLDENGKLAYQVCRYEWTVPEDQNPKGHEKTFVQRKPDPAKKSGWSYEVKGTTPLPYRLPELLEDISEGSEIFVVEGEKKVDMLRELGVPATCNSGGAGKFPEEIVVWFTGAKVTILRDNDDAGLKHRGVVGNKLMGFAQRIRTLDIPDLPPKGGVDDWLPNGGSAEKLYQLAKGAKVFEPVPYESRFGAVKWLDLDAPGPTYEALIKGVLTKGELSLLLGESQSGKSFLAIDIAMSVARGIPWFGKRVRRGGVIYQAGESAVGVRQRRLKAYRTHNEVANENLPFILLQEPLDLYSSDEHTDAFIDECLYWSRTFDVPLELIVIDTFNKATPGANENDGKDMGVVLARCDRIRQKTGAHVMLVHHLNAGGTKARGHTSLFANVENVILCRYVPDHSDADGRKVREAVIAKQKDGEDGVHFRFVLPQVVIGYDNDEDEAQRKITSCVVAPPAGSQGEAAPKPGAIQLGGQNQKFLRALYDVLDDPLAREAAPAEAKLPEGGRAVSRKALTARFFQLEKPDDFDTLPDDEKKRKEDAARQALKRARDTLYSKRIIGLNDDFVWATGKAVHGFGPPPGMAKKKENRDREPPPIDGQHSNDLPFADEEIPDFGIGN</sequence>
<dbReference type="GO" id="GO:0006260">
    <property type="term" value="P:DNA replication"/>
    <property type="evidence" value="ECO:0007669"/>
    <property type="project" value="InterPro"/>
</dbReference>
<evidence type="ECO:0000313" key="3">
    <source>
        <dbReference type="Proteomes" id="UP000298735"/>
    </source>
</evidence>
<dbReference type="Pfam" id="PF13481">
    <property type="entry name" value="AAA_25"/>
    <property type="match status" value="1"/>
</dbReference>
<dbReference type="InterPro" id="IPR034154">
    <property type="entry name" value="TOPRIM_DnaG/twinkle"/>
</dbReference>
<dbReference type="GO" id="GO:0003677">
    <property type="term" value="F:DNA binding"/>
    <property type="evidence" value="ECO:0007669"/>
    <property type="project" value="InterPro"/>
</dbReference>
<feature type="region of interest" description="Disordered" evidence="1">
    <location>
        <begin position="654"/>
        <end position="673"/>
    </location>
</feature>
<organism evidence="2 3">
    <name type="scientific">Agrobacterium salinitolerans</name>
    <dbReference type="NCBI Taxonomy" id="1183413"/>
    <lineage>
        <taxon>Bacteria</taxon>
        <taxon>Pseudomonadati</taxon>
        <taxon>Pseudomonadota</taxon>
        <taxon>Alphaproteobacteria</taxon>
        <taxon>Hyphomicrobiales</taxon>
        <taxon>Rhizobiaceae</taxon>
        <taxon>Rhizobium/Agrobacterium group</taxon>
        <taxon>Agrobacterium</taxon>
    </lineage>
</organism>
<dbReference type="EMBL" id="CP109968">
    <property type="protein sequence ID" value="UYZ08591.1"/>
    <property type="molecule type" value="Genomic_DNA"/>
</dbReference>
<dbReference type="InterPro" id="IPR027417">
    <property type="entry name" value="P-loop_NTPase"/>
</dbReference>
<dbReference type="KEGG" id="asal:CFBP5507_06200"/>
<reference evidence="2" key="1">
    <citation type="submission" date="2022-10" db="EMBL/GenBank/DDBJ databases">
        <title>Complete genome sequence of Agrobacterium salinitolerans CFBP5507.</title>
        <authorList>
            <person name="Tchabashvili S."/>
            <person name="Yen H.-C."/>
            <person name="Haryono M."/>
            <person name="Lin Y.-C."/>
            <person name="Lai E.-M."/>
            <person name="Kuo C.-H."/>
        </authorList>
    </citation>
    <scope>NUCLEOTIDE SEQUENCE</scope>
    <source>
        <strain evidence="2">CFBP5507</strain>
    </source>
</reference>